<organism evidence="2 3">
    <name type="scientific">Molossus molossus</name>
    <name type="common">Pallas' mastiff bat</name>
    <name type="synonym">Vespertilio molossus</name>
    <dbReference type="NCBI Taxonomy" id="27622"/>
    <lineage>
        <taxon>Eukaryota</taxon>
        <taxon>Metazoa</taxon>
        <taxon>Chordata</taxon>
        <taxon>Craniata</taxon>
        <taxon>Vertebrata</taxon>
        <taxon>Euteleostomi</taxon>
        <taxon>Mammalia</taxon>
        <taxon>Eutheria</taxon>
        <taxon>Laurasiatheria</taxon>
        <taxon>Chiroptera</taxon>
        <taxon>Yangochiroptera</taxon>
        <taxon>Molossidae</taxon>
        <taxon>Molossus</taxon>
    </lineage>
</organism>
<protein>
    <submittedName>
        <fullName evidence="2">Uncharacterized protein</fullName>
    </submittedName>
</protein>
<proteinExistence type="predicted"/>
<evidence type="ECO:0000313" key="2">
    <source>
        <dbReference type="EMBL" id="KAF6407126.1"/>
    </source>
</evidence>
<comment type="caution">
    <text evidence="2">The sequence shown here is derived from an EMBL/GenBank/DDBJ whole genome shotgun (WGS) entry which is preliminary data.</text>
</comment>
<dbReference type="InParanoid" id="A0A7J8C8H1"/>
<feature type="compositionally biased region" description="Polar residues" evidence="1">
    <location>
        <begin position="66"/>
        <end position="79"/>
    </location>
</feature>
<name>A0A7J8C8H1_MOLMO</name>
<feature type="compositionally biased region" description="Polar residues" evidence="1">
    <location>
        <begin position="1"/>
        <end position="19"/>
    </location>
</feature>
<reference evidence="2 3" key="1">
    <citation type="journal article" date="2020" name="Nature">
        <title>Six reference-quality genomes reveal evolution of bat adaptations.</title>
        <authorList>
            <person name="Jebb D."/>
            <person name="Huang Z."/>
            <person name="Pippel M."/>
            <person name="Hughes G.M."/>
            <person name="Lavrichenko K."/>
            <person name="Devanna P."/>
            <person name="Winkler S."/>
            <person name="Jermiin L.S."/>
            <person name="Skirmuntt E.C."/>
            <person name="Katzourakis A."/>
            <person name="Burkitt-Gray L."/>
            <person name="Ray D.A."/>
            <person name="Sullivan K.A.M."/>
            <person name="Roscito J.G."/>
            <person name="Kirilenko B.M."/>
            <person name="Davalos L.M."/>
            <person name="Corthals A.P."/>
            <person name="Power M.L."/>
            <person name="Jones G."/>
            <person name="Ransome R.D."/>
            <person name="Dechmann D.K.N."/>
            <person name="Locatelli A.G."/>
            <person name="Puechmaille S.J."/>
            <person name="Fedrigo O."/>
            <person name="Jarvis E.D."/>
            <person name="Hiller M."/>
            <person name="Vernes S.C."/>
            <person name="Myers E.W."/>
            <person name="Teeling E.C."/>
        </authorList>
    </citation>
    <scope>NUCLEOTIDE SEQUENCE [LARGE SCALE GENOMIC DNA]</scope>
    <source>
        <strain evidence="2">MMolMol1</strain>
        <tissue evidence="2">Muscle</tissue>
    </source>
</reference>
<dbReference type="EMBL" id="JACASF010000021">
    <property type="protein sequence ID" value="KAF6407126.1"/>
    <property type="molecule type" value="Genomic_DNA"/>
</dbReference>
<evidence type="ECO:0000313" key="3">
    <source>
        <dbReference type="Proteomes" id="UP000550707"/>
    </source>
</evidence>
<feature type="compositionally biased region" description="Pro residues" evidence="1">
    <location>
        <begin position="33"/>
        <end position="60"/>
    </location>
</feature>
<dbReference type="Proteomes" id="UP000550707">
    <property type="component" value="Unassembled WGS sequence"/>
</dbReference>
<feature type="region of interest" description="Disordered" evidence="1">
    <location>
        <begin position="1"/>
        <end position="92"/>
    </location>
</feature>
<keyword evidence="3" id="KW-1185">Reference proteome</keyword>
<feature type="region of interest" description="Disordered" evidence="1">
    <location>
        <begin position="120"/>
        <end position="145"/>
    </location>
</feature>
<evidence type="ECO:0000256" key="1">
    <source>
        <dbReference type="SAM" id="MobiDB-lite"/>
    </source>
</evidence>
<accession>A0A7J8C8H1</accession>
<gene>
    <name evidence="2" type="ORF">HJG59_009840</name>
</gene>
<sequence length="145" mass="15410">MVESRPSPTGNPDHPTTTPKDAGQAPSEGLVPLPLPSLPEPGDPAPAPTPPLDPGYPPTRPGRASPQRSESNLTHSRAQLGTHHCQNHREGAGFPANLDLAYLTKYAASTWPGLRLRRRADRCASQSAARPQADTPGLALPRRGR</sequence>
<dbReference type="AlphaFoldDB" id="A0A7J8C8H1"/>